<protein>
    <submittedName>
        <fullName evidence="4">PPE family protein</fullName>
    </submittedName>
</protein>
<dbReference type="InterPro" id="IPR000030">
    <property type="entry name" value="PPE_dom"/>
</dbReference>
<dbReference type="RefSeq" id="WP_096371218.1">
    <property type="nucleotide sequence ID" value="NZ_AP017624.1"/>
</dbReference>
<evidence type="ECO:0000313" key="4">
    <source>
        <dbReference type="EMBL" id="BAV42310.1"/>
    </source>
</evidence>
<dbReference type="GO" id="GO:0052572">
    <property type="term" value="P:response to host immune response"/>
    <property type="evidence" value="ECO:0007669"/>
    <property type="project" value="TreeGrafter"/>
</dbReference>
<evidence type="ECO:0000259" key="3">
    <source>
        <dbReference type="Pfam" id="PF12484"/>
    </source>
</evidence>
<gene>
    <name evidence="4" type="ORF">SHTP_3266</name>
</gene>
<organism evidence="4 5">
    <name type="scientific">Mycobacterium ulcerans subsp. shinshuense</name>
    <dbReference type="NCBI Taxonomy" id="1124626"/>
    <lineage>
        <taxon>Bacteria</taxon>
        <taxon>Bacillati</taxon>
        <taxon>Actinomycetota</taxon>
        <taxon>Actinomycetes</taxon>
        <taxon>Mycobacteriales</taxon>
        <taxon>Mycobacteriaceae</taxon>
        <taxon>Mycobacterium</taxon>
        <taxon>Mycobacterium ulcerans group</taxon>
    </lineage>
</organism>
<proteinExistence type="inferred from homology"/>
<accession>A0A1B4Y5J7</accession>
<dbReference type="PANTHER" id="PTHR46766:SF1">
    <property type="entry name" value="GLUTAMINE-RICH PROTEIN 2"/>
    <property type="match status" value="1"/>
</dbReference>
<dbReference type="SUPFAM" id="SSF140459">
    <property type="entry name" value="PE/PPE dimer-like"/>
    <property type="match status" value="1"/>
</dbReference>
<dbReference type="PANTHER" id="PTHR46766">
    <property type="entry name" value="GLUTAMINE-RICH PROTEIN 2"/>
    <property type="match status" value="1"/>
</dbReference>
<evidence type="ECO:0000313" key="5">
    <source>
        <dbReference type="Proteomes" id="UP000218067"/>
    </source>
</evidence>
<dbReference type="InterPro" id="IPR022171">
    <property type="entry name" value="PPE_C"/>
</dbReference>
<dbReference type="Pfam" id="PF12484">
    <property type="entry name" value="PPE-SVP"/>
    <property type="match status" value="1"/>
</dbReference>
<dbReference type="EMBL" id="AP017624">
    <property type="protein sequence ID" value="BAV42310.1"/>
    <property type="molecule type" value="Genomic_DNA"/>
</dbReference>
<evidence type="ECO:0000259" key="2">
    <source>
        <dbReference type="Pfam" id="PF00823"/>
    </source>
</evidence>
<evidence type="ECO:0000256" key="1">
    <source>
        <dbReference type="ARBA" id="ARBA00010652"/>
    </source>
</evidence>
<dbReference type="InterPro" id="IPR038332">
    <property type="entry name" value="PPE_sf"/>
</dbReference>
<name>A0A1B4Y5J7_MYCUL</name>
<dbReference type="AlphaFoldDB" id="A0A1B4Y5J7"/>
<feature type="domain" description="PPE family C-terminal" evidence="3">
    <location>
        <begin position="309"/>
        <end position="386"/>
    </location>
</feature>
<feature type="domain" description="PPE" evidence="2">
    <location>
        <begin position="5"/>
        <end position="168"/>
    </location>
</feature>
<comment type="similarity">
    <text evidence="1">Belongs to the mycobacterial PPE family.</text>
</comment>
<dbReference type="Gene3D" id="1.20.1260.20">
    <property type="entry name" value="PPE superfamily"/>
    <property type="match status" value="1"/>
</dbReference>
<dbReference type="FunFam" id="1.20.1260.20:FF:000001">
    <property type="entry name" value="PPE family protein PPE41"/>
    <property type="match status" value="1"/>
</dbReference>
<dbReference type="GeneID" id="93437855"/>
<reference evidence="4 5" key="1">
    <citation type="submission" date="2016-08" db="EMBL/GenBank/DDBJ databases">
        <title>Complete genome sequence of Mycobacterium shinshuense, a subspecies of M. ulcerans.</title>
        <authorList>
            <person name="Yoshida M."/>
            <person name="Ogura Y."/>
            <person name="Hayashi T."/>
            <person name="Hoshino Y."/>
        </authorList>
    </citation>
    <scope>NUCLEOTIDE SEQUENCE [LARGE SCALE GENOMIC DNA]</scope>
    <source>
        <strain evidence="5">ATCC 33728</strain>
    </source>
</reference>
<sequence>MAHADYGARPPEINSALMYFGPGSRSMLAAAAAWDAVAFELGVLASGYTSVISELTSGPWVGPAAASMVGASAPYVAWLRASAIRAERTASQARSAAAAYEAAFVMTVPPPVVAANRVLLTTLIVTNFFGQNTPAIAVTEAQYAEMWAQDAVAMYGYAASSATATRLTPFVPPPATTNLPGPLWQASAMGKAATTTAVAGGSTLLAATRRPVALPRLAALAQWLEAHLPGITPAERTTVVRLLGQSYFALGMVQSSTSIALQAIPGTASGAGGSGSSVVDNWGSMLHGAHGGAAAEFEEDLGTLTRPVSAAMGKARLTGSLSTPSSWGAGVREFANAAADEQLDLAGSVASAKSNAYLQGMPLTAAGRNTAVAEQKYGFRYRVMQRTPAGG</sequence>
<dbReference type="Pfam" id="PF00823">
    <property type="entry name" value="PPE"/>
    <property type="match status" value="1"/>
</dbReference>
<dbReference type="Proteomes" id="UP000218067">
    <property type="component" value="Chromosome"/>
</dbReference>